<sequence length="269" mass="31208">MIVSMYLRRMKIANRITIVIFLIGISMLLIDWPDSSDDWFNLILICIVGLFMASIAYSSHKKYVDVKNSHIPESARSVTELNHLVLKKEVALFPRLLLFEKNGHFIGFVKPLQIPFLFYPISLLLRDSLIMILPISFAVFNSNNHVLFSFRRKGVKQSTVTIRNRSGERIGEYVQDHFKKLMNIQGRLKNAQGDVILPVETEGLAGDFTLTDNQGRQWAHFYDGYFPHEYTHLFRDTDNDIVDLTDDLNETNKMLLIAMISFMFLERSR</sequence>
<dbReference type="EMBL" id="RBVX01000011">
    <property type="protein sequence ID" value="RSL32878.1"/>
    <property type="molecule type" value="Genomic_DNA"/>
</dbReference>
<keyword evidence="1" id="KW-0472">Membrane</keyword>
<evidence type="ECO:0000313" key="3">
    <source>
        <dbReference type="Proteomes" id="UP000275076"/>
    </source>
</evidence>
<dbReference type="OrthoDB" id="2426108at2"/>
<organism evidence="2 3">
    <name type="scientific">Salibacterium salarium</name>
    <dbReference type="NCBI Taxonomy" id="284579"/>
    <lineage>
        <taxon>Bacteria</taxon>
        <taxon>Bacillati</taxon>
        <taxon>Bacillota</taxon>
        <taxon>Bacilli</taxon>
        <taxon>Bacillales</taxon>
        <taxon>Bacillaceae</taxon>
    </lineage>
</organism>
<feature type="transmembrane region" description="Helical" evidence="1">
    <location>
        <begin position="39"/>
        <end position="57"/>
    </location>
</feature>
<keyword evidence="1" id="KW-0812">Transmembrane</keyword>
<proteinExistence type="predicted"/>
<evidence type="ECO:0000313" key="2">
    <source>
        <dbReference type="EMBL" id="RSL32878.1"/>
    </source>
</evidence>
<dbReference type="RefSeq" id="WP_125556228.1">
    <property type="nucleotide sequence ID" value="NZ_RBVX01000011.1"/>
</dbReference>
<evidence type="ECO:0000256" key="1">
    <source>
        <dbReference type="SAM" id="Phobius"/>
    </source>
</evidence>
<keyword evidence="3" id="KW-1185">Reference proteome</keyword>
<dbReference type="Proteomes" id="UP000275076">
    <property type="component" value="Unassembled WGS sequence"/>
</dbReference>
<keyword evidence="1" id="KW-1133">Transmembrane helix</keyword>
<gene>
    <name evidence="2" type="ORF">D7Z54_12690</name>
</gene>
<dbReference type="AlphaFoldDB" id="A0A3R9QLA2"/>
<name>A0A3R9QLA2_9BACI</name>
<protein>
    <submittedName>
        <fullName evidence="2">Uncharacterized protein</fullName>
    </submittedName>
</protein>
<feature type="transmembrane region" description="Helical" evidence="1">
    <location>
        <begin position="12"/>
        <end position="33"/>
    </location>
</feature>
<comment type="caution">
    <text evidence="2">The sequence shown here is derived from an EMBL/GenBank/DDBJ whole genome shotgun (WGS) entry which is preliminary data.</text>
</comment>
<accession>A0A3R9QLA2</accession>
<reference evidence="2 3" key="1">
    <citation type="submission" date="2018-10" db="EMBL/GenBank/DDBJ databases">
        <title>Draft genome sequence of Bacillus salarius IM0101, isolated from a hypersaline soil in Inner Mongolia, China.</title>
        <authorList>
            <person name="Yamprayoonswat W."/>
            <person name="Boonvisut S."/>
            <person name="Jumpathong W."/>
            <person name="Sittihan S."/>
            <person name="Ruangsuj P."/>
            <person name="Wanthongcharoen S."/>
            <person name="Thongpramul N."/>
            <person name="Pimmason S."/>
            <person name="Yu B."/>
            <person name="Yasawong M."/>
        </authorList>
    </citation>
    <scope>NUCLEOTIDE SEQUENCE [LARGE SCALE GENOMIC DNA]</scope>
    <source>
        <strain evidence="2 3">IM0101</strain>
    </source>
</reference>